<accession>A0A4D4KGN7</accession>
<reference evidence="1 2" key="1">
    <citation type="journal article" date="2020" name="Int. J. Syst. Evol. Microbiol.">
        <title>Reclassification of Streptomyces castelarensis and Streptomyces sporoclivatus as later heterotypic synonyms of Streptomyces antimycoticus.</title>
        <authorList>
            <person name="Komaki H."/>
            <person name="Tamura T."/>
        </authorList>
    </citation>
    <scope>NUCLEOTIDE SEQUENCE [LARGE SCALE GENOMIC DNA]</scope>
    <source>
        <strain evidence="1 2">NBRC 12839</strain>
    </source>
</reference>
<dbReference type="InterPro" id="IPR046080">
    <property type="entry name" value="DUF6098"/>
</dbReference>
<dbReference type="Pfam" id="PF19593">
    <property type="entry name" value="DUF6098"/>
    <property type="match status" value="1"/>
</dbReference>
<keyword evidence="2" id="KW-1185">Reference proteome</keyword>
<proteinExistence type="predicted"/>
<protein>
    <submittedName>
        <fullName evidence="1">Uncharacterized protein</fullName>
    </submittedName>
</protein>
<dbReference type="AlphaFoldDB" id="A0A4D4KGN7"/>
<gene>
    <name evidence="1" type="ORF">SANT12839_082260</name>
</gene>
<evidence type="ECO:0000313" key="2">
    <source>
        <dbReference type="Proteomes" id="UP000299290"/>
    </source>
</evidence>
<evidence type="ECO:0000313" key="1">
    <source>
        <dbReference type="EMBL" id="GDY47344.1"/>
    </source>
</evidence>
<name>A0A4D4KGN7_9ACTN</name>
<dbReference type="EMBL" id="BJHV01000001">
    <property type="protein sequence ID" value="GDY47344.1"/>
    <property type="molecule type" value="Genomic_DNA"/>
</dbReference>
<organism evidence="1 2">
    <name type="scientific">Streptomyces antimycoticus</name>
    <dbReference type="NCBI Taxonomy" id="68175"/>
    <lineage>
        <taxon>Bacteria</taxon>
        <taxon>Bacillati</taxon>
        <taxon>Actinomycetota</taxon>
        <taxon>Actinomycetes</taxon>
        <taxon>Kitasatosporales</taxon>
        <taxon>Streptomycetaceae</taxon>
        <taxon>Streptomyces</taxon>
        <taxon>Streptomyces violaceusniger group</taxon>
    </lineage>
</organism>
<comment type="caution">
    <text evidence="1">The sequence shown here is derived from an EMBL/GenBank/DDBJ whole genome shotgun (WGS) entry which is preliminary data.</text>
</comment>
<sequence>MLKGEEAGRGPDNEPLVRAVEPVAWIAESVIAEAEEVVARQRGEWGPLHRPARFGRGRRG</sequence>
<dbReference type="Proteomes" id="UP000299290">
    <property type="component" value="Unassembled WGS sequence"/>
</dbReference>